<proteinExistence type="predicted"/>
<feature type="compositionally biased region" description="Basic and acidic residues" evidence="1">
    <location>
        <begin position="40"/>
        <end position="50"/>
    </location>
</feature>
<dbReference type="Proteomes" id="UP000235786">
    <property type="component" value="Unassembled WGS sequence"/>
</dbReference>
<evidence type="ECO:0000313" key="3">
    <source>
        <dbReference type="Proteomes" id="UP000235786"/>
    </source>
</evidence>
<evidence type="ECO:0000313" key="2">
    <source>
        <dbReference type="EMBL" id="PMD37837.1"/>
    </source>
</evidence>
<evidence type="ECO:0000256" key="1">
    <source>
        <dbReference type="SAM" id="MobiDB-lite"/>
    </source>
</evidence>
<sequence length="264" mass="29913">MGQACSTAVRKKRSKLQRNVRHSKSQPEFTHPVIQPPPYTDERESKRDFFLPKLNRRISSLQDEKIEEQPTPPDLEDHPALRNSRSSITESTFNLKGHDPNRPSSAPGNKGPTVPKPTHKRSVSFLDPTLPKSPSPVPTLPEYSSSPKFRIHADSVPQWRWTNSQCRTWITDVLIVYGGKDAQTARELASTFRGFGPNLYMKEWKQWNSWLGPDGQAIFALLMEVHEEEGAVPKEVEIAHYRREAIVAWGLEVGSRASGHSFRG</sequence>
<dbReference type="AlphaFoldDB" id="A0A2J6RH68"/>
<organism evidence="2 3">
    <name type="scientific">Hyaloscypha variabilis (strain UAMH 11265 / GT02V1 / F)</name>
    <name type="common">Meliniomyces variabilis</name>
    <dbReference type="NCBI Taxonomy" id="1149755"/>
    <lineage>
        <taxon>Eukaryota</taxon>
        <taxon>Fungi</taxon>
        <taxon>Dikarya</taxon>
        <taxon>Ascomycota</taxon>
        <taxon>Pezizomycotina</taxon>
        <taxon>Leotiomycetes</taxon>
        <taxon>Helotiales</taxon>
        <taxon>Hyaloscyphaceae</taxon>
        <taxon>Hyaloscypha</taxon>
        <taxon>Hyaloscypha variabilis</taxon>
    </lineage>
</organism>
<dbReference type="EMBL" id="KZ613948">
    <property type="protein sequence ID" value="PMD37837.1"/>
    <property type="molecule type" value="Genomic_DNA"/>
</dbReference>
<protein>
    <submittedName>
        <fullName evidence="2">Uncharacterized protein</fullName>
    </submittedName>
</protein>
<reference evidence="2 3" key="1">
    <citation type="submission" date="2016-04" db="EMBL/GenBank/DDBJ databases">
        <title>A degradative enzymes factory behind the ericoid mycorrhizal symbiosis.</title>
        <authorList>
            <consortium name="DOE Joint Genome Institute"/>
            <person name="Martino E."/>
            <person name="Morin E."/>
            <person name="Grelet G."/>
            <person name="Kuo A."/>
            <person name="Kohler A."/>
            <person name="Daghino S."/>
            <person name="Barry K."/>
            <person name="Choi C."/>
            <person name="Cichocki N."/>
            <person name="Clum A."/>
            <person name="Copeland A."/>
            <person name="Hainaut M."/>
            <person name="Haridas S."/>
            <person name="Labutti K."/>
            <person name="Lindquist E."/>
            <person name="Lipzen A."/>
            <person name="Khouja H.-R."/>
            <person name="Murat C."/>
            <person name="Ohm R."/>
            <person name="Olson A."/>
            <person name="Spatafora J."/>
            <person name="Veneault-Fourrey C."/>
            <person name="Henrissat B."/>
            <person name="Grigoriev I."/>
            <person name="Martin F."/>
            <person name="Perotto S."/>
        </authorList>
    </citation>
    <scope>NUCLEOTIDE SEQUENCE [LARGE SCALE GENOMIC DNA]</scope>
    <source>
        <strain evidence="2 3">F</strain>
    </source>
</reference>
<keyword evidence="3" id="KW-1185">Reference proteome</keyword>
<name>A0A2J6RH68_HYAVF</name>
<dbReference type="OrthoDB" id="3545725at2759"/>
<feature type="compositionally biased region" description="Polar residues" evidence="1">
    <location>
        <begin position="83"/>
        <end position="94"/>
    </location>
</feature>
<accession>A0A2J6RH68</accession>
<gene>
    <name evidence="2" type="ORF">L207DRAFT_567639</name>
</gene>
<feature type="region of interest" description="Disordered" evidence="1">
    <location>
        <begin position="1"/>
        <end position="146"/>
    </location>
</feature>
<feature type="compositionally biased region" description="Basic residues" evidence="1">
    <location>
        <begin position="9"/>
        <end position="24"/>
    </location>
</feature>